<feature type="region of interest" description="Disordered" evidence="3">
    <location>
        <begin position="1419"/>
        <end position="1464"/>
    </location>
</feature>
<dbReference type="CDD" id="cd09538">
    <property type="entry name" value="SAM_DLC1_2-like"/>
    <property type="match status" value="1"/>
</dbReference>
<proteinExistence type="predicted"/>
<feature type="compositionally biased region" description="Basic and acidic residues" evidence="3">
    <location>
        <begin position="1420"/>
        <end position="1430"/>
    </location>
</feature>
<feature type="region of interest" description="Disordered" evidence="3">
    <location>
        <begin position="1253"/>
        <end position="1295"/>
    </location>
</feature>
<feature type="compositionally biased region" description="Polar residues" evidence="3">
    <location>
        <begin position="1500"/>
        <end position="1509"/>
    </location>
</feature>
<name>A0ABM1C1H1_LIMPO</name>
<dbReference type="Pfam" id="PF01852">
    <property type="entry name" value="START"/>
    <property type="match status" value="1"/>
</dbReference>
<dbReference type="Pfam" id="PF00620">
    <property type="entry name" value="RhoGAP"/>
    <property type="match status" value="1"/>
</dbReference>
<feature type="compositionally biased region" description="Polar residues" evidence="3">
    <location>
        <begin position="1334"/>
        <end position="1343"/>
    </location>
</feature>
<feature type="region of interest" description="Disordered" evidence="3">
    <location>
        <begin position="1482"/>
        <end position="1509"/>
    </location>
</feature>
<feature type="compositionally biased region" description="Basic and acidic residues" evidence="3">
    <location>
        <begin position="745"/>
        <end position="756"/>
    </location>
</feature>
<dbReference type="PROSITE" id="PS50848">
    <property type="entry name" value="START"/>
    <property type="match status" value="1"/>
</dbReference>
<dbReference type="Gene3D" id="3.30.530.20">
    <property type="match status" value="1"/>
</dbReference>
<dbReference type="PANTHER" id="PTHR12659">
    <property type="entry name" value="RHO-TYPE GTPASE ACTIVATING PROTEIN"/>
    <property type="match status" value="1"/>
</dbReference>
<organism evidence="6 7">
    <name type="scientific">Limulus polyphemus</name>
    <name type="common">Atlantic horseshoe crab</name>
    <dbReference type="NCBI Taxonomy" id="6850"/>
    <lineage>
        <taxon>Eukaryota</taxon>
        <taxon>Metazoa</taxon>
        <taxon>Ecdysozoa</taxon>
        <taxon>Arthropoda</taxon>
        <taxon>Chelicerata</taxon>
        <taxon>Merostomata</taxon>
        <taxon>Xiphosura</taxon>
        <taxon>Limulidae</taxon>
        <taxon>Limulus</taxon>
    </lineage>
</organism>
<feature type="region of interest" description="Disordered" evidence="3">
    <location>
        <begin position="1835"/>
        <end position="1857"/>
    </location>
</feature>
<dbReference type="PROSITE" id="PS50238">
    <property type="entry name" value="RHOGAP"/>
    <property type="match status" value="1"/>
</dbReference>
<evidence type="ECO:0000256" key="3">
    <source>
        <dbReference type="SAM" id="MobiDB-lite"/>
    </source>
</evidence>
<dbReference type="Gene3D" id="1.10.287.2070">
    <property type="match status" value="1"/>
</dbReference>
<evidence type="ECO:0000313" key="6">
    <source>
        <dbReference type="Proteomes" id="UP000694941"/>
    </source>
</evidence>
<dbReference type="InterPro" id="IPR002913">
    <property type="entry name" value="START_lipid-bd_dom"/>
</dbReference>
<sequence length="2119" mass="241204">EEIGKTFDNLKKCENNSVEKEAFNVRANENSTLCKMKDTISESNVFIPRVQRLDEQPELGQKLIYCRNLKYKDCNSDLCHCFPGDTYYNYCPNIHIGIHSDDDDEVFYSDNEDDSRFPYQLHRQRFRRLPRSKKMELLTISSKNHKEVIPSPPICGSVDMLADWADKLVREINETFSVTAHDVTSGLERECDTHAQRTKNVKQVQSTDPWYCSSQNMCKFSLKYNLKSKCLDSLSVKRQSFNSVDQDYSDFLQLRSRRSSCPSWKINDEKTTPTEVLASSLKPTCEAAVQTSDAHYFLQRVTGSDNAKINHPRLKSMNEVGVQACLETDPVSEREMLIDRSSVPLENNIHFKLDLKFPASPSASTTRMTTTEIDTMKFAPNKAKDVLTTALENDKLLLNSENVDVGGIEKTSALRACFTKVGLPVQNLYVEEEFDGQTQRISNDEKICQGSQRLEHCKLKKNSRLNKCLNGELEVTHPSMLDFNGIIDNSQKHDTEGIFSRNFGVLSLQNNTKNFSSALMKSKIEISKTKEWKMEKDKKSESDYDVCKNIELTPDTQEPIKRLHLFDFRKEEIKHTSNRIIIPSIEGSLCDKSRVFPEHRSIQEILINSIPLCEIEKTQNELVKGKTNNNSKILEVRNDSTDCKLTSLKNEEGYYSFEEKSRRGGANDKTQETRHSEENVQSELIQLSAFHAKRSGSPSTGSCQVSHNDLKDFLKKVENCAYLPPPPDGRLSNNTDAHKINEQNAEEKALKRESPSHDANTQTTPRSSRSSGYTWVTECDCSEFEALSRTPVSVNLSKESLPSFSSSISEILSDVSSLTDSLDDQSDDDPELGAKYFKFEENVSNSSLSLSAWSFQSEHGSDSLLYYSEESDHCAEKLETSIVPSRDSPDRLEKGEIRTMFCMKGKDTKSRTNGTKPSNSYDLPTKAYSYSEIHLATIRDVSDNTREKVSQAHSNLSLPETNQLWKLSKTTEENCYSMAEQTLSELHETPNIVYPSVRTTSPVERKTGKGNNNDQIAQSSTRTKLFLRKMNLKCSSAPVLRVQHSLVGNNNSSRALPTACSFPNYGNYLQNIKQEENKVFTRSQSVKELSELEEVEACNWLKAAGFPQYFQLYKDGLFPIDISSVQEDHKFLDPDSIQALFRRLNTLNKCAKTKVENLPRKSIQSPEESDEEQYALSENWQFQRINHRWSRISSSFEVDTTNQHLKTSSPTGDYLPDNQFTSSHDSVFVDDHQGSLCSLSKVSFDDSVEQLSSSHLSVPKDEDNITSGPGESTSFGSEKSSDFSENGIESFRRSGSERFKDSAKALLRRIESLKGKHKKNSHESVVIMKQNIYSETASDSSPGSEGDRSSASSLTSSPQLSYHKLSVERNDSDDSQHNTCYSKHKKKCHIARETDFRAFSDSESSSPKLARSWKYADSNISKDGENEHSTESNSKSKSTFRVADVNRKKGRSKHNNENRNTSKSYYEVEYEAHLNKNSSAKPVKWFSTDSSQDKRDKEQTTPVNTMPTPTIVFSRTSSVEQATNKLNRIYTGQTNDEHESQEPNCVFHASFLSDDISLHEEVEKPTRERRDSGVGSSLTRSSLFVRPESQIRWHWFLSVRRQSSVNIRTVTSHGLHISSLSACQLMKLRKLSLLKLTSLMEKYNPTSRTGWNWGVPNFIRKIRTPDYKDKVVFGVPLFMILQRTGQPLPPSIQVAIRYLRKTAVNAIGLFRKSGVRSRIQKLRNLNDSNPGNMSYENQQAYDVADMLKQYFRELPDALLTNKLSETFISIFQYIPIENHKEAIQAAILLMPDENREVLQSLLAFLQEISQCSDENQMTATNLAVCFAPSLFHLNTPRSSSASPRRRKTSGIPDQRELNENRAAHECITYMINNYKQLFSIEEDNLKLANAEHWEPPTLEELGNLTNSRNYNWKTHVELHFQGLQKEARDRFKGWLLVPHNDNIEVSYKKMDDGYPLRLWKVSVDVEAPPLEVLNRVLRERNVWDDSLAKWRVVSRLDNQTEIFQHVCNSLGPHPPRDYCVLRSWRSDSSKGSYMLVETSIDHPNVPPLQNSVRGVVLATHFLIEPCGAGKSRLTHINRVDTRGRSPEWYNKSFGHICALQLMKLRESFKRGTEGPETKV</sequence>
<evidence type="ECO:0000259" key="5">
    <source>
        <dbReference type="PROSITE" id="PS50848"/>
    </source>
</evidence>
<feature type="non-terminal residue" evidence="7">
    <location>
        <position position="1"/>
    </location>
</feature>
<gene>
    <name evidence="7" type="primary">LOC106476469</name>
</gene>
<feature type="compositionally biased region" description="Basic and acidic residues" evidence="3">
    <location>
        <begin position="656"/>
        <end position="678"/>
    </location>
</feature>
<feature type="region of interest" description="Disordered" evidence="3">
    <location>
        <begin position="1334"/>
        <end position="1361"/>
    </location>
</feature>
<keyword evidence="6" id="KW-1185">Reference proteome</keyword>
<dbReference type="InterPro" id="IPR008936">
    <property type="entry name" value="Rho_GTPase_activation_prot"/>
</dbReference>
<dbReference type="SUPFAM" id="SSF47769">
    <property type="entry name" value="SAM/Pointed domain"/>
    <property type="match status" value="1"/>
</dbReference>
<reference evidence="7" key="1">
    <citation type="submission" date="2025-08" db="UniProtKB">
        <authorList>
            <consortium name="RefSeq"/>
        </authorList>
    </citation>
    <scope>IDENTIFICATION</scope>
    <source>
        <tissue evidence="7">Muscle</tissue>
    </source>
</reference>
<evidence type="ECO:0000256" key="1">
    <source>
        <dbReference type="ARBA" id="ARBA00022468"/>
    </source>
</evidence>
<accession>A0ABM1C1H1</accession>
<dbReference type="SMART" id="SM00234">
    <property type="entry name" value="START"/>
    <property type="match status" value="1"/>
</dbReference>
<dbReference type="Gene3D" id="1.10.555.10">
    <property type="entry name" value="Rho GTPase activation protein"/>
    <property type="match status" value="1"/>
</dbReference>
<dbReference type="InterPro" id="IPR000198">
    <property type="entry name" value="RhoGAP_dom"/>
</dbReference>
<feature type="compositionally biased region" description="Basic and acidic residues" evidence="3">
    <location>
        <begin position="1367"/>
        <end position="1376"/>
    </location>
</feature>
<dbReference type="InterPro" id="IPR013761">
    <property type="entry name" value="SAM/pointed_sf"/>
</dbReference>
<feature type="compositionally biased region" description="Polar residues" evidence="3">
    <location>
        <begin position="1265"/>
        <end position="1278"/>
    </location>
</feature>
<feature type="domain" description="Rho-GAP" evidence="4">
    <location>
        <begin position="1675"/>
        <end position="1878"/>
    </location>
</feature>
<feature type="region of interest" description="Disordered" evidence="3">
    <location>
        <begin position="1367"/>
        <end position="1386"/>
    </location>
</feature>
<evidence type="ECO:0000313" key="7">
    <source>
        <dbReference type="RefSeq" id="XP_013792584.2"/>
    </source>
</evidence>
<dbReference type="PANTHER" id="PTHR12659:SF7">
    <property type="entry name" value="CROSSVEINLESS C, ISOFORM C"/>
    <property type="match status" value="1"/>
</dbReference>
<keyword evidence="1" id="KW-0343">GTPase activation</keyword>
<dbReference type="SUPFAM" id="SSF55961">
    <property type="entry name" value="Bet v1-like"/>
    <property type="match status" value="1"/>
</dbReference>
<keyword evidence="2" id="KW-0597">Phosphoprotein</keyword>
<feature type="region of interest" description="Disordered" evidence="3">
    <location>
        <begin position="745"/>
        <end position="773"/>
    </location>
</feature>
<dbReference type="GeneID" id="106476469"/>
<feature type="domain" description="START" evidence="5">
    <location>
        <begin position="1897"/>
        <end position="2089"/>
    </location>
</feature>
<dbReference type="SUPFAM" id="SSF48350">
    <property type="entry name" value="GTPase activation domain, GAP"/>
    <property type="match status" value="1"/>
</dbReference>
<feature type="compositionally biased region" description="Polar residues" evidence="3">
    <location>
        <begin position="757"/>
        <end position="773"/>
    </location>
</feature>
<dbReference type="RefSeq" id="XP_013792584.2">
    <property type="nucleotide sequence ID" value="XM_013937130.2"/>
</dbReference>
<dbReference type="CDD" id="cd08869">
    <property type="entry name" value="START_RhoGAP"/>
    <property type="match status" value="1"/>
</dbReference>
<dbReference type="Proteomes" id="UP000694941">
    <property type="component" value="Unplaced"/>
</dbReference>
<evidence type="ECO:0000256" key="2">
    <source>
        <dbReference type="ARBA" id="ARBA00022553"/>
    </source>
</evidence>
<evidence type="ECO:0000259" key="4">
    <source>
        <dbReference type="PROSITE" id="PS50238"/>
    </source>
</evidence>
<feature type="region of interest" description="Disordered" evidence="3">
    <location>
        <begin position="656"/>
        <end position="680"/>
    </location>
</feature>
<protein>
    <submittedName>
        <fullName evidence="7">Uncharacterized protein LOC106476469</fullName>
    </submittedName>
</protein>
<dbReference type="SMART" id="SM00324">
    <property type="entry name" value="RhoGAP"/>
    <property type="match status" value="1"/>
</dbReference>
<dbReference type="InterPro" id="IPR023393">
    <property type="entry name" value="START-like_dom_sf"/>
</dbReference>
<feature type="compositionally biased region" description="Low complexity" evidence="3">
    <location>
        <begin position="1349"/>
        <end position="1361"/>
    </location>
</feature>